<reference evidence="1 2" key="1">
    <citation type="submission" date="2024-09" db="EMBL/GenBank/DDBJ databases">
        <title>Genomes of Rahnella.</title>
        <authorList>
            <person name="Mnguni F.C."/>
            <person name="Shin G.Y."/>
            <person name="Coutinho T."/>
        </authorList>
    </citation>
    <scope>NUCLEOTIDE SEQUENCE [LARGE SCALE GENOMIC DNA]</scope>
    <source>
        <strain evidence="1 2">20WA0057</strain>
    </source>
</reference>
<organism evidence="1 2">
    <name type="scientific">Rahnella sp. (strain Y9602)</name>
    <dbReference type="NCBI Taxonomy" id="2703885"/>
    <lineage>
        <taxon>Bacteria</taxon>
        <taxon>Pseudomonadati</taxon>
        <taxon>Pseudomonadota</taxon>
        <taxon>Gammaproteobacteria</taxon>
        <taxon>Enterobacterales</taxon>
        <taxon>Yersiniaceae</taxon>
        <taxon>Rahnella</taxon>
    </lineage>
</organism>
<dbReference type="Proteomes" id="UP001598201">
    <property type="component" value="Unassembled WGS sequence"/>
</dbReference>
<proteinExistence type="predicted"/>
<dbReference type="Pfam" id="PF25209">
    <property type="entry name" value="Phage_capsid_4"/>
    <property type="match status" value="1"/>
</dbReference>
<name>A0ABW6CJA2_RAHSY</name>
<evidence type="ECO:0000313" key="1">
    <source>
        <dbReference type="EMBL" id="MFD3227204.1"/>
    </source>
</evidence>
<evidence type="ECO:0000313" key="2">
    <source>
        <dbReference type="Proteomes" id="UP001598201"/>
    </source>
</evidence>
<gene>
    <name evidence="1" type="ORF">ACFPK4_27125</name>
</gene>
<sequence length="68" mass="7383">DKKNAQQWYVASAKGSDTIEVAYLDGMDTPYLEEQQGFTVDGVAWKVRIDAGVAALDYRGLVKSSGQA</sequence>
<feature type="non-terminal residue" evidence="1">
    <location>
        <position position="1"/>
    </location>
</feature>
<dbReference type="EMBL" id="JBHUCJ010000165">
    <property type="protein sequence ID" value="MFD3227204.1"/>
    <property type="molecule type" value="Genomic_DNA"/>
</dbReference>
<keyword evidence="2" id="KW-1185">Reference proteome</keyword>
<accession>A0ABW6CJA2</accession>
<comment type="caution">
    <text evidence="1">The sequence shown here is derived from an EMBL/GenBank/DDBJ whole genome shotgun (WGS) entry which is preliminary data.</text>
</comment>
<protein>
    <submittedName>
        <fullName evidence="1">Peptidase</fullName>
    </submittedName>
</protein>